<name>A0A2S0MJ74_9BURK</name>
<reference evidence="1 2" key="1">
    <citation type="submission" date="2018-03" db="EMBL/GenBank/DDBJ databases">
        <title>Genome sequencing of Ottowia sp.</title>
        <authorList>
            <person name="Kim S.-J."/>
            <person name="Heo J."/>
            <person name="Kwon S.-W."/>
        </authorList>
    </citation>
    <scope>NUCLEOTIDE SEQUENCE [LARGE SCALE GENOMIC DNA]</scope>
    <source>
        <strain evidence="1 2">KADR8-3</strain>
    </source>
</reference>
<dbReference type="AlphaFoldDB" id="A0A2S0MJ74"/>
<dbReference type="Proteomes" id="UP000239709">
    <property type="component" value="Chromosome"/>
</dbReference>
<dbReference type="EMBL" id="CP027666">
    <property type="protein sequence ID" value="AVO35938.1"/>
    <property type="molecule type" value="Genomic_DNA"/>
</dbReference>
<dbReference type="KEGG" id="otk:C6570_02935"/>
<accession>A0A2S0MJ74</accession>
<dbReference type="InterPro" id="IPR010416">
    <property type="entry name" value="DUF1010"/>
</dbReference>
<sequence>MHGLSQFQAFLASSPCAASAGSSFFRSPWPVRSLSFLRFGFGSNPALKPTRILRAAYLFR</sequence>
<gene>
    <name evidence="1" type="ORF">C6570_02935</name>
</gene>
<evidence type="ECO:0000313" key="2">
    <source>
        <dbReference type="Proteomes" id="UP000239709"/>
    </source>
</evidence>
<organism evidence="1 2">
    <name type="scientific">Ottowia oryzae</name>
    <dbReference type="NCBI Taxonomy" id="2109914"/>
    <lineage>
        <taxon>Bacteria</taxon>
        <taxon>Pseudomonadati</taxon>
        <taxon>Pseudomonadota</taxon>
        <taxon>Betaproteobacteria</taxon>
        <taxon>Burkholderiales</taxon>
        <taxon>Comamonadaceae</taxon>
        <taxon>Ottowia</taxon>
    </lineage>
</organism>
<evidence type="ECO:0008006" key="3">
    <source>
        <dbReference type="Google" id="ProtNLM"/>
    </source>
</evidence>
<evidence type="ECO:0000313" key="1">
    <source>
        <dbReference type="EMBL" id="AVO35938.1"/>
    </source>
</evidence>
<protein>
    <recommendedName>
        <fullName evidence="3">DUF1010 domain-containing protein</fullName>
    </recommendedName>
</protein>
<proteinExistence type="predicted"/>
<dbReference type="Pfam" id="PF06231">
    <property type="entry name" value="DUF1010"/>
    <property type="match status" value="1"/>
</dbReference>
<keyword evidence="2" id="KW-1185">Reference proteome</keyword>